<feature type="transmembrane region" description="Helical" evidence="1">
    <location>
        <begin position="47"/>
        <end position="76"/>
    </location>
</feature>
<comment type="caution">
    <text evidence="2">The sequence shown here is derived from an EMBL/GenBank/DDBJ whole genome shotgun (WGS) entry which is preliminary data.</text>
</comment>
<protein>
    <submittedName>
        <fullName evidence="2">Uncharacterized protein</fullName>
    </submittedName>
</protein>
<keyword evidence="3" id="KW-1185">Reference proteome</keyword>
<feature type="transmembrane region" description="Helical" evidence="1">
    <location>
        <begin position="118"/>
        <end position="136"/>
    </location>
</feature>
<evidence type="ECO:0000313" key="2">
    <source>
        <dbReference type="EMBL" id="ORD96916.1"/>
    </source>
</evidence>
<evidence type="ECO:0000256" key="1">
    <source>
        <dbReference type="SAM" id="Phobius"/>
    </source>
</evidence>
<feature type="transmembrane region" description="Helical" evidence="1">
    <location>
        <begin position="142"/>
        <end position="158"/>
    </location>
</feature>
<feature type="transmembrane region" description="Helical" evidence="1">
    <location>
        <begin position="88"/>
        <end position="106"/>
    </location>
</feature>
<keyword evidence="1" id="KW-0472">Membrane</keyword>
<evidence type="ECO:0000313" key="3">
    <source>
        <dbReference type="Proteomes" id="UP000192356"/>
    </source>
</evidence>
<feature type="transmembrane region" description="Helical" evidence="1">
    <location>
        <begin position="165"/>
        <end position="182"/>
    </location>
</feature>
<keyword evidence="1" id="KW-0812">Transmembrane</keyword>
<keyword evidence="1" id="KW-1133">Transmembrane helix</keyword>
<dbReference type="VEuPathDB" id="MicrosporidiaDB:HERIO_1176"/>
<proteinExistence type="predicted"/>
<sequence>MNFLKFILKSYQYGFVIINELSFKYSLLVNIVMFLDKYFKNFKKNLTIFLFIIGMCGFTDLIHFIIRNICTILVILTIIESFDLSNNSFYITIVINIFIFLVKFLIRSIIKCLKIKYKTITIMFINITTIMLIDYINLDYLGISYIIWLYTFLGLYYFDRKRENVYKMLLHCYVCTSFIGLINNTTIIKTTENENTLKDDKYYFITINIILISINSVFLFVKSIYK</sequence>
<dbReference type="EMBL" id="LVKB01000052">
    <property type="protein sequence ID" value="ORD96916.1"/>
    <property type="molecule type" value="Genomic_DNA"/>
</dbReference>
<name>A0A1X0QAW8_9MICR</name>
<dbReference type="Proteomes" id="UP000192356">
    <property type="component" value="Unassembled WGS sequence"/>
</dbReference>
<feature type="transmembrane region" description="Helical" evidence="1">
    <location>
        <begin position="202"/>
        <end position="221"/>
    </location>
</feature>
<dbReference type="AlphaFoldDB" id="A0A1X0QAW8"/>
<dbReference type="VEuPathDB" id="MicrosporidiaDB:A0H76_2435"/>
<organism evidence="2 3">
    <name type="scientific">Hepatospora eriocheir</name>
    <dbReference type="NCBI Taxonomy" id="1081669"/>
    <lineage>
        <taxon>Eukaryota</taxon>
        <taxon>Fungi</taxon>
        <taxon>Fungi incertae sedis</taxon>
        <taxon>Microsporidia</taxon>
        <taxon>Hepatosporidae</taxon>
        <taxon>Hepatospora</taxon>
    </lineage>
</organism>
<reference evidence="2 3" key="1">
    <citation type="journal article" date="2017" name="Environ. Microbiol.">
        <title>Decay of the glycolytic pathway and adaptation to intranuclear parasitism within Enterocytozoonidae microsporidia.</title>
        <authorList>
            <person name="Wiredu Boakye D."/>
            <person name="Jaroenlak P."/>
            <person name="Prachumwat A."/>
            <person name="Williams T.A."/>
            <person name="Bateman K.S."/>
            <person name="Itsathitphaisarn O."/>
            <person name="Sritunyalucksana K."/>
            <person name="Paszkiewicz K.H."/>
            <person name="Moore K.A."/>
            <person name="Stentiford G.D."/>
            <person name="Williams B.A."/>
        </authorList>
    </citation>
    <scope>NUCLEOTIDE SEQUENCE [LARGE SCALE GENOMIC DNA]</scope>
    <source>
        <strain evidence="2 3">GB1</strain>
    </source>
</reference>
<feature type="transmembrane region" description="Helical" evidence="1">
    <location>
        <begin position="12"/>
        <end position="35"/>
    </location>
</feature>
<accession>A0A1X0QAW8</accession>
<gene>
    <name evidence="2" type="ORF">HERIO_1176</name>
</gene>